<evidence type="ECO:0008006" key="3">
    <source>
        <dbReference type="Google" id="ProtNLM"/>
    </source>
</evidence>
<gene>
    <name evidence="1" type="ORF">GCM10022277_31520</name>
</gene>
<evidence type="ECO:0000313" key="1">
    <source>
        <dbReference type="EMBL" id="GAA3932331.1"/>
    </source>
</evidence>
<dbReference type="EMBL" id="BAABBN010000007">
    <property type="protein sequence ID" value="GAA3932331.1"/>
    <property type="molecule type" value="Genomic_DNA"/>
</dbReference>
<dbReference type="InterPro" id="IPR021523">
    <property type="entry name" value="DUF3187"/>
</dbReference>
<comment type="caution">
    <text evidence="1">The sequence shown here is derived from an EMBL/GenBank/DDBJ whole genome shotgun (WGS) entry which is preliminary data.</text>
</comment>
<name>A0ABP7MXN3_9GAMM</name>
<organism evidence="1 2">
    <name type="scientific">Litoribacillus peritrichatus</name>
    <dbReference type="NCBI Taxonomy" id="718191"/>
    <lineage>
        <taxon>Bacteria</taxon>
        <taxon>Pseudomonadati</taxon>
        <taxon>Pseudomonadota</taxon>
        <taxon>Gammaproteobacteria</taxon>
        <taxon>Oceanospirillales</taxon>
        <taxon>Oceanospirillaceae</taxon>
        <taxon>Litoribacillus</taxon>
    </lineage>
</organism>
<keyword evidence="2" id="KW-1185">Reference proteome</keyword>
<dbReference type="Pfam" id="PF11383">
    <property type="entry name" value="DUF3187"/>
    <property type="match status" value="1"/>
</dbReference>
<reference evidence="2" key="1">
    <citation type="journal article" date="2019" name="Int. J. Syst. Evol. Microbiol.">
        <title>The Global Catalogue of Microorganisms (GCM) 10K type strain sequencing project: providing services to taxonomists for standard genome sequencing and annotation.</title>
        <authorList>
            <consortium name="The Broad Institute Genomics Platform"/>
            <consortium name="The Broad Institute Genome Sequencing Center for Infectious Disease"/>
            <person name="Wu L."/>
            <person name="Ma J."/>
        </authorList>
    </citation>
    <scope>NUCLEOTIDE SEQUENCE [LARGE SCALE GENOMIC DNA]</scope>
    <source>
        <strain evidence="2">JCM 17551</strain>
    </source>
</reference>
<dbReference type="Proteomes" id="UP001501565">
    <property type="component" value="Unassembled WGS sequence"/>
</dbReference>
<accession>A0ABP7MXN3</accession>
<dbReference type="RefSeq" id="WP_344799522.1">
    <property type="nucleotide sequence ID" value="NZ_BAABBN010000007.1"/>
</dbReference>
<sequence length="326" mass="36334">MNKLATTLGTLTLLTQSANLYAESQEPIQSHFSSPIEGLFNIPSFSGTNIQAEGSKQFALRAEIISNAVAMSNSKESVRFDGETWRLTPRWRYGFKENWQFSLELPLIRHTSGFLDSSIDTFHETFQLREGSRDDFDRNELLYGYSNQGSLDYRLTDNTNGIGDLKLKISHQLPTNMPLTAHIHLKAPTGDEDDLMSSGSWDTGLSLSYLKPALFNVESLTTALEAGQHYLSSSDQVRHQNNWMTTLNAGLFWGISESVTLKSQLEAHTAIADSDLEPLGSEALQLTAGVTWQSSPDTAWDFALIEDIRTDSTSDASFLVEWSQSY</sequence>
<proteinExistence type="predicted"/>
<protein>
    <recommendedName>
        <fullName evidence="3">DUF3187 family protein</fullName>
    </recommendedName>
</protein>
<evidence type="ECO:0000313" key="2">
    <source>
        <dbReference type="Proteomes" id="UP001501565"/>
    </source>
</evidence>